<dbReference type="AlphaFoldDB" id="A0AA34WIF1"/>
<keyword evidence="5" id="KW-0503">Monooxygenase</keyword>
<dbReference type="InterPro" id="IPR036188">
    <property type="entry name" value="FAD/NAD-bd_sf"/>
</dbReference>
<dbReference type="Proteomes" id="UP000008305">
    <property type="component" value="Chromosome"/>
</dbReference>
<comment type="cofactor">
    <cofactor evidence="1">
        <name>FAD</name>
        <dbReference type="ChEBI" id="CHEBI:57692"/>
    </cofactor>
</comment>
<dbReference type="InterPro" id="IPR050641">
    <property type="entry name" value="RIFMO-like"/>
</dbReference>
<keyword evidence="2" id="KW-0285">Flavoprotein</keyword>
<dbReference type="RefSeq" id="WP_013712988.1">
    <property type="nucleotide sequence ID" value="NC_015408.1"/>
</dbReference>
<protein>
    <submittedName>
        <fullName evidence="5">Monooxygenase</fullName>
    </submittedName>
</protein>
<evidence type="ECO:0000256" key="3">
    <source>
        <dbReference type="ARBA" id="ARBA00022827"/>
    </source>
</evidence>
<evidence type="ECO:0000259" key="4">
    <source>
        <dbReference type="Pfam" id="PF01494"/>
    </source>
</evidence>
<evidence type="ECO:0000256" key="2">
    <source>
        <dbReference type="ARBA" id="ARBA00022630"/>
    </source>
</evidence>
<keyword evidence="6" id="KW-1185">Reference proteome</keyword>
<sequence>MTDILVIGANPTGLALANMLIQHEISVKVIDHRSSPEEPSLLDCRNLPVILSCSALELLHNGGILQDFLKTQHKIFGARYHWKKRSLLFKFNQTNNSPTPFSIITTYQELETHLREVFIQRGGVIDWATRPVTLIEDSIFIENVTSSQNFEKREIYNPKWIIACEADADPDIKDLLKSHIKRKTHKETFFAHCHEGQPFEESHVHLIPLTKLFLNFVFFNPIEKTKQLYLPYMLSPKLKEKLRYTYNLNIAEEFSHIKATLNVLPAEHGNILFLGQLAQSLSFSYVNGINANIHAAFNLAWKLIPVLKQAASKYLIKVKEQRNGNLLPLFSEKIERRTKKLPFSSIYAPALMYYFLKGCRQLDHIGGEYYYPPHKALKYRSSDLIKISPQDKEIQGPGPGMRAADIQLENGTFLLDPLHGTKHQLIFFKDREDLYQALKEEYGEWIEVTVVKDPKVFKLYHANPNSLFIIRPDRYIGYRTHEFKLHELISYLLRIFAAEQIP</sequence>
<organism evidence="5 6">
    <name type="scientific">Chlamydia pecorum (strain ATCC VR-628 / DSM 29919 / E58)</name>
    <name type="common">Chlamydophila pecorum</name>
    <dbReference type="NCBI Taxonomy" id="331635"/>
    <lineage>
        <taxon>Bacteria</taxon>
        <taxon>Pseudomonadati</taxon>
        <taxon>Chlamydiota</taxon>
        <taxon>Chlamydiia</taxon>
        <taxon>Chlamydiales</taxon>
        <taxon>Chlamydiaceae</taxon>
        <taxon>Chlamydia/Chlamydophila group</taxon>
        <taxon>Chlamydia</taxon>
    </lineage>
</organism>
<evidence type="ECO:0000256" key="1">
    <source>
        <dbReference type="ARBA" id="ARBA00001974"/>
    </source>
</evidence>
<evidence type="ECO:0000313" key="5">
    <source>
        <dbReference type="EMBL" id="AEB41910.1"/>
    </source>
</evidence>
<dbReference type="PANTHER" id="PTHR43004:SF19">
    <property type="entry name" value="BINDING MONOOXYGENASE, PUTATIVE (JCVI)-RELATED"/>
    <property type="match status" value="1"/>
</dbReference>
<dbReference type="Pfam" id="PF01494">
    <property type="entry name" value="FAD_binding_3"/>
    <property type="match status" value="1"/>
</dbReference>
<evidence type="ECO:0000313" key="6">
    <source>
        <dbReference type="Proteomes" id="UP000008305"/>
    </source>
</evidence>
<name>A0AA34WIF1_CHLPE</name>
<dbReference type="PRINTS" id="PR00420">
    <property type="entry name" value="RNGMNOXGNASE"/>
</dbReference>
<keyword evidence="5" id="KW-0560">Oxidoreductase</keyword>
<dbReference type="KEGG" id="cpm:G5S_0991"/>
<gene>
    <name evidence="5" type="ordered locus">G5S_0991</name>
</gene>
<dbReference type="GO" id="GO:0071949">
    <property type="term" value="F:FAD binding"/>
    <property type="evidence" value="ECO:0007669"/>
    <property type="project" value="InterPro"/>
</dbReference>
<dbReference type="Gene3D" id="3.40.30.120">
    <property type="match status" value="1"/>
</dbReference>
<dbReference type="InterPro" id="IPR002938">
    <property type="entry name" value="FAD-bd"/>
</dbReference>
<accession>A0AA34WIF1</accession>
<dbReference type="EMBL" id="CP002608">
    <property type="protein sequence ID" value="AEB41910.1"/>
    <property type="molecule type" value="Genomic_DNA"/>
</dbReference>
<feature type="domain" description="FAD-binding" evidence="4">
    <location>
        <begin position="2"/>
        <end position="165"/>
    </location>
</feature>
<keyword evidence="3" id="KW-0274">FAD</keyword>
<proteinExistence type="predicted"/>
<dbReference type="PANTHER" id="PTHR43004">
    <property type="entry name" value="TRK SYSTEM POTASSIUM UPTAKE PROTEIN"/>
    <property type="match status" value="1"/>
</dbReference>
<dbReference type="SUPFAM" id="SSF51905">
    <property type="entry name" value="FAD/NAD(P)-binding domain"/>
    <property type="match status" value="1"/>
</dbReference>
<dbReference type="GO" id="GO:0016709">
    <property type="term" value="F:oxidoreductase activity, acting on paired donors, with incorporation or reduction of molecular oxygen, NAD(P)H as one donor, and incorporation of one atom of oxygen"/>
    <property type="evidence" value="ECO:0007669"/>
    <property type="project" value="UniProtKB-ARBA"/>
</dbReference>
<dbReference type="Gene3D" id="3.30.70.2450">
    <property type="match status" value="1"/>
</dbReference>
<dbReference type="Gene3D" id="3.50.50.60">
    <property type="entry name" value="FAD/NAD(P)-binding domain"/>
    <property type="match status" value="1"/>
</dbReference>
<reference evidence="5 6" key="1">
    <citation type="journal article" date="2011" name="J. Bacteriol.">
        <title>Genome sequence of the obligate intracellular animal pathogen Chlamydia pecorum E58.</title>
        <authorList>
            <person name="Mojica S."/>
            <person name="Huot Creasy H."/>
            <person name="Daugherty S."/>
            <person name="Read T.D."/>
            <person name="Kim T."/>
            <person name="Kaltenboeck B."/>
            <person name="Bavoil P."/>
            <person name="Myers G.S."/>
        </authorList>
    </citation>
    <scope>NUCLEOTIDE SEQUENCE [LARGE SCALE GENOMIC DNA]</scope>
    <source>
        <strain evidence="5 6">E58</strain>
    </source>
</reference>